<evidence type="ECO:0000313" key="1">
    <source>
        <dbReference type="EMBL" id="JAH24172.1"/>
    </source>
</evidence>
<organism evidence="1">
    <name type="scientific">Anguilla anguilla</name>
    <name type="common">European freshwater eel</name>
    <name type="synonym">Muraena anguilla</name>
    <dbReference type="NCBI Taxonomy" id="7936"/>
    <lineage>
        <taxon>Eukaryota</taxon>
        <taxon>Metazoa</taxon>
        <taxon>Chordata</taxon>
        <taxon>Craniata</taxon>
        <taxon>Vertebrata</taxon>
        <taxon>Euteleostomi</taxon>
        <taxon>Actinopterygii</taxon>
        <taxon>Neopterygii</taxon>
        <taxon>Teleostei</taxon>
        <taxon>Anguilliformes</taxon>
        <taxon>Anguillidae</taxon>
        <taxon>Anguilla</taxon>
    </lineage>
</organism>
<dbReference type="EMBL" id="GBXM01084405">
    <property type="protein sequence ID" value="JAH24172.1"/>
    <property type="molecule type" value="Transcribed_RNA"/>
</dbReference>
<reference evidence="1" key="2">
    <citation type="journal article" date="2015" name="Fish Shellfish Immunol.">
        <title>Early steps in the European eel (Anguilla anguilla)-Vibrio vulnificus interaction in the gills: Role of the RtxA13 toxin.</title>
        <authorList>
            <person name="Callol A."/>
            <person name="Pajuelo D."/>
            <person name="Ebbesson L."/>
            <person name="Teles M."/>
            <person name="MacKenzie S."/>
            <person name="Amaro C."/>
        </authorList>
    </citation>
    <scope>NUCLEOTIDE SEQUENCE</scope>
</reference>
<reference evidence="1" key="1">
    <citation type="submission" date="2014-11" db="EMBL/GenBank/DDBJ databases">
        <authorList>
            <person name="Amaro Gonzalez C."/>
        </authorList>
    </citation>
    <scope>NUCLEOTIDE SEQUENCE</scope>
</reference>
<protein>
    <submittedName>
        <fullName evidence="1">Uncharacterized protein</fullName>
    </submittedName>
</protein>
<proteinExistence type="predicted"/>
<name>A0A0E9R5W5_ANGAN</name>
<accession>A0A0E9R5W5</accession>
<sequence>MVSELPTSSSVKQLENQRSLDIFLRANEAPFYPDSLAQHLHVLTCSERLTECASV</sequence>
<dbReference type="AlphaFoldDB" id="A0A0E9R5W5"/>